<protein>
    <submittedName>
        <fullName evidence="2">Uncharacterized protein</fullName>
    </submittedName>
</protein>
<evidence type="ECO:0000256" key="1">
    <source>
        <dbReference type="SAM" id="Phobius"/>
    </source>
</evidence>
<feature type="transmembrane region" description="Helical" evidence="1">
    <location>
        <begin position="20"/>
        <end position="39"/>
    </location>
</feature>
<accession>A0A679JIQ8</accession>
<keyword evidence="1" id="KW-1133">Transmembrane helix</keyword>
<dbReference type="EMBL" id="LR743507">
    <property type="protein sequence ID" value="CAA2106163.1"/>
    <property type="molecule type" value="Genomic_DNA"/>
</dbReference>
<feature type="transmembrane region" description="Helical" evidence="1">
    <location>
        <begin position="69"/>
        <end position="92"/>
    </location>
</feature>
<gene>
    <name evidence="2" type="ORF">VVAX_03613</name>
</gene>
<dbReference type="AlphaFoldDB" id="A0A679JIQ8"/>
<sequence>MPAANSQLHKRPASRSGWRAVALIYTVGGVACILACAVVPESEAGMLVAIAGGLPWSLSLMTLDLSPGVANTALLMLAGSWAVNAALLWWMALRRPNRRALQERREPTHST</sequence>
<reference evidence="2" key="1">
    <citation type="submission" date="2019-12" db="EMBL/GenBank/DDBJ databases">
        <authorList>
            <person name="Cremers G."/>
        </authorList>
    </citation>
    <scope>NUCLEOTIDE SEQUENCE</scope>
    <source>
        <strain evidence="2">Vvax</strain>
    </source>
</reference>
<keyword evidence="1" id="KW-0472">Membrane</keyword>
<proteinExistence type="predicted"/>
<evidence type="ECO:0000313" key="2">
    <source>
        <dbReference type="EMBL" id="CAA2106163.1"/>
    </source>
</evidence>
<keyword evidence="1" id="KW-0812">Transmembrane</keyword>
<name>A0A679JIQ8_VARPD</name>
<organism evidence="2">
    <name type="scientific">Variovorax paradoxus</name>
    <dbReference type="NCBI Taxonomy" id="34073"/>
    <lineage>
        <taxon>Bacteria</taxon>
        <taxon>Pseudomonadati</taxon>
        <taxon>Pseudomonadota</taxon>
        <taxon>Betaproteobacteria</taxon>
        <taxon>Burkholderiales</taxon>
        <taxon>Comamonadaceae</taxon>
        <taxon>Variovorax</taxon>
    </lineage>
</organism>